<dbReference type="Proteomes" id="UP000034954">
    <property type="component" value="Unassembled WGS sequence"/>
</dbReference>
<keyword evidence="1" id="KW-0456">Lyase</keyword>
<comment type="caution">
    <text evidence="2">The sequence shown here is derived from an EMBL/GenBank/DDBJ whole genome shotgun (WGS) entry which is preliminary data.</text>
</comment>
<dbReference type="Pfam" id="PF07977">
    <property type="entry name" value="FabA"/>
    <property type="match status" value="1"/>
</dbReference>
<dbReference type="Gene3D" id="3.10.129.10">
    <property type="entry name" value="Hotdog Thioesterase"/>
    <property type="match status" value="1"/>
</dbReference>
<dbReference type="InterPro" id="IPR029069">
    <property type="entry name" value="HotDog_dom_sf"/>
</dbReference>
<keyword evidence="3" id="KW-1185">Reference proteome</keyword>
<sequence length="157" mass="17905">MSQEILIDLRTLDLNKTTVDIETIRAVIPHRYEMEQLNGIIQFDPEQKIIVGYKDISDKEFWIRGHIPGRPLMPGVLMLEAAAQLCTYYYKKTTHDDRFLGFGGIDKVKFRGKVVPGDKLILIAKNKELRSRRAIFDTQGVVDGKLVFEAVIIGMVV</sequence>
<dbReference type="AlphaFoldDB" id="A0A0M2UU57"/>
<dbReference type="EMBL" id="LAQJ01000214">
    <property type="protein sequence ID" value="KKO19120.1"/>
    <property type="molecule type" value="Genomic_DNA"/>
</dbReference>
<dbReference type="SUPFAM" id="SSF54637">
    <property type="entry name" value="Thioesterase/thiol ester dehydrase-isomerase"/>
    <property type="match status" value="1"/>
</dbReference>
<evidence type="ECO:0000313" key="3">
    <source>
        <dbReference type="Proteomes" id="UP000034954"/>
    </source>
</evidence>
<organism evidence="2 3">
    <name type="scientific">Candidatus Brocadia fulgida</name>
    <dbReference type="NCBI Taxonomy" id="380242"/>
    <lineage>
        <taxon>Bacteria</taxon>
        <taxon>Pseudomonadati</taxon>
        <taxon>Planctomycetota</taxon>
        <taxon>Candidatus Brocadiia</taxon>
        <taxon>Candidatus Brocadiales</taxon>
        <taxon>Candidatus Brocadiaceae</taxon>
        <taxon>Candidatus Brocadia</taxon>
    </lineage>
</organism>
<dbReference type="PATRIC" id="fig|380242.3.peg.2701"/>
<dbReference type="CDD" id="cd01288">
    <property type="entry name" value="FabZ"/>
    <property type="match status" value="1"/>
</dbReference>
<evidence type="ECO:0000313" key="2">
    <source>
        <dbReference type="EMBL" id="KKO19120.1"/>
    </source>
</evidence>
<name>A0A0M2UU57_9BACT</name>
<protein>
    <submittedName>
        <fullName evidence="2">Beta-hydroxyacyl-(Acyl-carrier-protein) dehydratase</fullName>
    </submittedName>
</protein>
<proteinExistence type="predicted"/>
<gene>
    <name evidence="2" type="ORF">BROFUL_02163</name>
</gene>
<evidence type="ECO:0000256" key="1">
    <source>
        <dbReference type="ARBA" id="ARBA00023239"/>
    </source>
</evidence>
<dbReference type="InterPro" id="IPR013114">
    <property type="entry name" value="FabA_FabZ"/>
</dbReference>
<accession>A0A0M2UU57</accession>
<reference evidence="2 3" key="1">
    <citation type="journal article" date="2013" name="BMC Microbiol.">
        <title>Identification of the type II cytochrome c maturation pathway in anammox bacteria by comparative genomics.</title>
        <authorList>
            <person name="Ferousi C."/>
            <person name="Speth D.R."/>
            <person name="Reimann J."/>
            <person name="Op den Camp H.J."/>
            <person name="Allen J.W."/>
            <person name="Keltjens J.T."/>
            <person name="Jetten M.S."/>
        </authorList>
    </citation>
    <scope>NUCLEOTIDE SEQUENCE [LARGE SCALE GENOMIC DNA]</scope>
    <source>
        <strain evidence="2">RU1</strain>
    </source>
</reference>
<dbReference type="PANTHER" id="PTHR30272">
    <property type="entry name" value="3-HYDROXYACYL-[ACYL-CARRIER-PROTEIN] DEHYDRATASE"/>
    <property type="match status" value="1"/>
</dbReference>
<dbReference type="PANTHER" id="PTHR30272:SF1">
    <property type="entry name" value="3-HYDROXYACYL-[ACYL-CARRIER-PROTEIN] DEHYDRATASE"/>
    <property type="match status" value="1"/>
</dbReference>
<dbReference type="GO" id="GO:0016829">
    <property type="term" value="F:lyase activity"/>
    <property type="evidence" value="ECO:0007669"/>
    <property type="project" value="UniProtKB-KW"/>
</dbReference>